<evidence type="ECO:0000256" key="5">
    <source>
        <dbReference type="SAM" id="MobiDB-lite"/>
    </source>
</evidence>
<dbReference type="GO" id="GO:0004842">
    <property type="term" value="F:ubiquitin-protein transferase activity"/>
    <property type="evidence" value="ECO:0007669"/>
    <property type="project" value="InterPro"/>
</dbReference>
<keyword evidence="2" id="KW-0175">Coiled coil</keyword>
<dbReference type="Gene3D" id="3.40.50.720">
    <property type="entry name" value="NAD(P)-binding Rossmann-like Domain"/>
    <property type="match status" value="1"/>
</dbReference>
<dbReference type="UniPathway" id="UPA00143"/>
<feature type="compositionally biased region" description="Pro residues" evidence="5">
    <location>
        <begin position="315"/>
        <end position="325"/>
    </location>
</feature>
<reference evidence="7 8" key="1">
    <citation type="journal article" date="2019" name="Mol. Ecol. Resour.">
        <title>Improving Illumina assemblies with Hi-C and long reads: an example with the North African dromedary.</title>
        <authorList>
            <person name="Elbers J.P."/>
            <person name="Rogers M.F."/>
            <person name="Perelman P.L."/>
            <person name="Proskuryakova A.A."/>
            <person name="Serdyukova N.A."/>
            <person name="Johnson W.E."/>
            <person name="Horin P."/>
            <person name="Corander J."/>
            <person name="Murphy D."/>
            <person name="Burger P.A."/>
        </authorList>
    </citation>
    <scope>NUCLEOTIDE SEQUENCE [LARGE SCALE GENOMIC DNA]</scope>
    <source>
        <strain evidence="7">Drom800</strain>
        <tissue evidence="7">Blood</tissue>
    </source>
</reference>
<name>A0A5N4E2N7_CAMDR</name>
<proteinExistence type="inferred from homology"/>
<dbReference type="Gene3D" id="2.30.30.40">
    <property type="entry name" value="SH3 Domains"/>
    <property type="match status" value="1"/>
</dbReference>
<comment type="similarity">
    <text evidence="4">Belongs to the short-chain dehydrogenases/reductases (SDR) family.</text>
</comment>
<dbReference type="PROSITE" id="PS50297">
    <property type="entry name" value="ANK_REP_REGION"/>
    <property type="match status" value="1"/>
</dbReference>
<comment type="caution">
    <text evidence="7">The sequence shown here is derived from an EMBL/GenBank/DDBJ whole genome shotgun (WGS) entry which is preliminary data.</text>
</comment>
<dbReference type="GO" id="GO:0007219">
    <property type="term" value="P:Notch signaling pathway"/>
    <property type="evidence" value="ECO:0007669"/>
    <property type="project" value="TreeGrafter"/>
</dbReference>
<dbReference type="PANTHER" id="PTHR24202">
    <property type="entry name" value="E3 UBIQUITIN-PROTEIN LIGASE MIB2"/>
    <property type="match status" value="1"/>
</dbReference>
<evidence type="ECO:0000256" key="3">
    <source>
        <dbReference type="PROSITE-ProRule" id="PRU00023"/>
    </source>
</evidence>
<feature type="region of interest" description="Disordered" evidence="5">
    <location>
        <begin position="308"/>
        <end position="331"/>
    </location>
</feature>
<keyword evidence="8" id="KW-1185">Reference proteome</keyword>
<evidence type="ECO:0000313" key="8">
    <source>
        <dbReference type="Proteomes" id="UP000299084"/>
    </source>
</evidence>
<accession>A0A5N4E2N7</accession>
<evidence type="ECO:0000256" key="2">
    <source>
        <dbReference type="ARBA" id="ARBA00023054"/>
    </source>
</evidence>
<dbReference type="SUPFAM" id="SSF48403">
    <property type="entry name" value="Ankyrin repeat"/>
    <property type="match status" value="1"/>
</dbReference>
<dbReference type="GO" id="GO:0046872">
    <property type="term" value="F:metal ion binding"/>
    <property type="evidence" value="ECO:0007669"/>
    <property type="project" value="InterPro"/>
</dbReference>
<dbReference type="EMBL" id="JWIN03000006">
    <property type="protein sequence ID" value="KAB1277276.1"/>
    <property type="molecule type" value="Genomic_DNA"/>
</dbReference>
<evidence type="ECO:0000256" key="1">
    <source>
        <dbReference type="ARBA" id="ARBA00022679"/>
    </source>
</evidence>
<dbReference type="PANTHER" id="PTHR24202:SF53">
    <property type="entry name" value="E3 UBIQUITIN-PROTEIN LIGASE MIB1"/>
    <property type="match status" value="1"/>
</dbReference>
<dbReference type="PROSITE" id="PS50088">
    <property type="entry name" value="ANK_REPEAT"/>
    <property type="match status" value="1"/>
</dbReference>
<dbReference type="InterPro" id="IPR010606">
    <property type="entry name" value="Mib_Herc2"/>
</dbReference>
<dbReference type="InterPro" id="IPR036770">
    <property type="entry name" value="Ankyrin_rpt-contain_sf"/>
</dbReference>
<dbReference type="InterPro" id="IPR036291">
    <property type="entry name" value="NAD(P)-bd_dom_sf"/>
</dbReference>
<dbReference type="PROSITE" id="PS51416">
    <property type="entry name" value="MIB_HERC2"/>
    <property type="match status" value="1"/>
</dbReference>
<feature type="repeat" description="ANK" evidence="3">
    <location>
        <begin position="158"/>
        <end position="190"/>
    </location>
</feature>
<dbReference type="InterPro" id="IPR037252">
    <property type="entry name" value="Mib_Herc2_sf"/>
</dbReference>
<dbReference type="Pfam" id="PF00106">
    <property type="entry name" value="adh_short"/>
    <property type="match status" value="1"/>
</dbReference>
<feature type="domain" description="MIB/HERC2" evidence="6">
    <location>
        <begin position="1"/>
        <end position="80"/>
    </location>
</feature>
<dbReference type="Proteomes" id="UP000299084">
    <property type="component" value="Unassembled WGS sequence"/>
</dbReference>
<dbReference type="GO" id="GO:0006897">
    <property type="term" value="P:endocytosis"/>
    <property type="evidence" value="ECO:0007669"/>
    <property type="project" value="TreeGrafter"/>
</dbReference>
<dbReference type="Pfam" id="PF00023">
    <property type="entry name" value="Ank"/>
    <property type="match status" value="1"/>
</dbReference>
<sequence length="441" mass="46917">MTPKGVKLKNKITFTTSSQEDHAQAQGSGLQGEIKEGLSELVDQLNVGQSTACVLWDDGAKNLYRVGFEGVSDLKCVLDARGGSFCRDHGLVLGAASTNASGETPYELLKKLFETQESGDLNEELVKAAAGGDVAEVEDLLKRPDVDRNANLDVQNVSQQTALPLAVERQHTQIARRLVRAGAELDIQDIDGDTSGADLSIRNKKGQSPLDLCPDPSLCKALAKCHKEKVSGQNCASLRKKCVQCQAVVKRRVPFIMCCGGKSSDDATDDISSGIIPALQKDEEDTDKEDVKTFMCETVRRPGPLDCTVNSAGYRPPPPPPPGPEEPSAQGCRQLLERSLRKIRGNVVNISSLVGAVGQSQAVPYVAPKGAVTAMTKASALDRSPYGVRGNCVSPGSIGTPLWEELAACTPDPAATVRGAAPAQPLGRRGHQLRIDFSPTI</sequence>
<dbReference type="GO" id="GO:0016567">
    <property type="term" value="P:protein ubiquitination"/>
    <property type="evidence" value="ECO:0007669"/>
    <property type="project" value="UniProtKB-UniPathway"/>
</dbReference>
<keyword evidence="3" id="KW-0040">ANK repeat</keyword>
<dbReference type="InterPro" id="IPR002110">
    <property type="entry name" value="Ankyrin_rpt"/>
</dbReference>
<dbReference type="PRINTS" id="PR00081">
    <property type="entry name" value="GDHRDH"/>
</dbReference>
<organism evidence="7 8">
    <name type="scientific">Camelus dromedarius</name>
    <name type="common">Dromedary</name>
    <name type="synonym">Arabian camel</name>
    <dbReference type="NCBI Taxonomy" id="9838"/>
    <lineage>
        <taxon>Eukaryota</taxon>
        <taxon>Metazoa</taxon>
        <taxon>Chordata</taxon>
        <taxon>Craniata</taxon>
        <taxon>Vertebrata</taxon>
        <taxon>Euteleostomi</taxon>
        <taxon>Mammalia</taxon>
        <taxon>Eutheria</taxon>
        <taxon>Laurasiatheria</taxon>
        <taxon>Artiodactyla</taxon>
        <taxon>Tylopoda</taxon>
        <taxon>Camelidae</taxon>
        <taxon>Camelus</taxon>
    </lineage>
</organism>
<protein>
    <submittedName>
        <fullName evidence="7">17-beta-hydroxysteroid dehydrogenase 14</fullName>
    </submittedName>
</protein>
<dbReference type="PRINTS" id="PR00080">
    <property type="entry name" value="SDRFAMILY"/>
</dbReference>
<evidence type="ECO:0000313" key="7">
    <source>
        <dbReference type="EMBL" id="KAB1277276.1"/>
    </source>
</evidence>
<dbReference type="GO" id="GO:0005737">
    <property type="term" value="C:cytoplasm"/>
    <property type="evidence" value="ECO:0007669"/>
    <property type="project" value="TreeGrafter"/>
</dbReference>
<evidence type="ECO:0000259" key="6">
    <source>
        <dbReference type="PROSITE" id="PS51416"/>
    </source>
</evidence>
<evidence type="ECO:0000256" key="4">
    <source>
        <dbReference type="RuleBase" id="RU000363"/>
    </source>
</evidence>
<dbReference type="SUPFAM" id="SSF159034">
    <property type="entry name" value="Mib/herc2 domain-like"/>
    <property type="match status" value="1"/>
</dbReference>
<dbReference type="InterPro" id="IPR002347">
    <property type="entry name" value="SDR_fam"/>
</dbReference>
<dbReference type="AlphaFoldDB" id="A0A5N4E2N7"/>
<dbReference type="SUPFAM" id="SSF51735">
    <property type="entry name" value="NAD(P)-binding Rossmann-fold domains"/>
    <property type="match status" value="1"/>
</dbReference>
<keyword evidence="1" id="KW-0808">Transferase</keyword>
<dbReference type="Gene3D" id="1.25.40.20">
    <property type="entry name" value="Ankyrin repeat-containing domain"/>
    <property type="match status" value="1"/>
</dbReference>
<gene>
    <name evidence="7" type="ORF">Cadr_000005126</name>
</gene>